<sequence length="535" mass="62194">MMEIESIALKGNKVLQSYFEDQQFIHTFFDYENNETSYKERLKELKMRSFQREKLSATIRSFMEPFGISEQAEVHLTEMKENGVVVIGGQQAGILTGPLYSVHKAITVILLAKQKRKELGVPVIPVFWVAGEDHDLAEINHVYTELNGKAIKQQYEEKFVLKWMASDAEYDQQQMTTYLQEVFKKFGETEYTKDLLQDVLFAAQQEKTFTQFFVRLMNGFFQEEGLLFIDSAYKTLRQMESPYFRQMIEGAAAISSSIVQKEEEYCNFGFSQPLYAEEAAANLFYVHETGRVLLSIKDGKFVNEQIGFRKTEKEMLEIAQNEPWLLSNNVATRPIMQDLIFPVLSFVGGPGEIAYWALLKEAFHHFDIKMPIITPRMSITLITSKATQALSDVSLTVEDVLQGRVAEERDRFIETLKNERFDKMVQKMEKDLEEQYKILTSEVSDGLLPIVEKNLDYHKKQFEFLRNKAEDELLRKHETALRKYQLLDGQLYVDGSLQERIYTPYSFMNTYGPDLIKNLLQLPFEMNGKHQIVYL</sequence>
<dbReference type="PIRSF" id="PIRSF012535">
    <property type="entry name" value="UCP012535"/>
    <property type="match status" value="1"/>
</dbReference>
<comment type="function">
    <text evidence="2">Involved in bacillithiol (BSH) biosynthesis. May catalyze the last step of the pathway, the addition of cysteine to glucosamine malate (GlcN-Mal) to generate BSH.</text>
</comment>
<dbReference type="EC" id="6.-.-.-" evidence="2"/>
<comment type="similarity">
    <text evidence="2">Belongs to the BshC family.</text>
</comment>
<evidence type="ECO:0000313" key="5">
    <source>
        <dbReference type="EMBL" id="MFD1204055.1"/>
    </source>
</evidence>
<dbReference type="Proteomes" id="UP001597231">
    <property type="component" value="Unassembled WGS sequence"/>
</dbReference>
<dbReference type="NCBIfam" id="TIGR03998">
    <property type="entry name" value="thiol_BshC"/>
    <property type="match status" value="1"/>
</dbReference>
<dbReference type="EMBL" id="JBHTLT010000016">
    <property type="protein sequence ID" value="MFD1204055.1"/>
    <property type="molecule type" value="Genomic_DNA"/>
</dbReference>
<proteinExistence type="inferred from homology"/>
<evidence type="ECO:0000256" key="1">
    <source>
        <dbReference type="ARBA" id="ARBA00022598"/>
    </source>
</evidence>
<dbReference type="InterPro" id="IPR011199">
    <property type="entry name" value="Bacillithiol_biosynth_BshC"/>
</dbReference>
<dbReference type="Pfam" id="PF10079">
    <property type="entry name" value="Rossmann-like_BshC"/>
    <property type="match status" value="1"/>
</dbReference>
<comment type="caution">
    <text evidence="5">The sequence shown here is derived from an EMBL/GenBank/DDBJ whole genome shotgun (WGS) entry which is preliminary data.</text>
</comment>
<feature type="domain" description="Bacillithiol biosynthesis BshC N-terminal Rossmann-like" evidence="3">
    <location>
        <begin position="2"/>
        <end position="377"/>
    </location>
</feature>
<name>A0ABW3TUK8_9BACL</name>
<gene>
    <name evidence="2 5" type="primary">bshC</name>
    <name evidence="5" type="ORF">ACFQ38_02780</name>
</gene>
<evidence type="ECO:0000256" key="2">
    <source>
        <dbReference type="HAMAP-Rule" id="MF_01867"/>
    </source>
</evidence>
<accession>A0ABW3TUK8</accession>
<evidence type="ECO:0000259" key="3">
    <source>
        <dbReference type="Pfam" id="PF10079"/>
    </source>
</evidence>
<protein>
    <recommendedName>
        <fullName evidence="2">Putative cysteine ligase BshC</fullName>
        <ecNumber evidence="2">6.-.-.-</ecNumber>
    </recommendedName>
</protein>
<keyword evidence="6" id="KW-1185">Reference proteome</keyword>
<keyword evidence="1 2" id="KW-0436">Ligase</keyword>
<dbReference type="InterPro" id="IPR055399">
    <property type="entry name" value="CC_BshC"/>
</dbReference>
<feature type="domain" description="Bacillithiol biosynthesis BshC C-terminal coiled-coil" evidence="4">
    <location>
        <begin position="379"/>
        <end position="535"/>
    </location>
</feature>
<dbReference type="Pfam" id="PF24850">
    <property type="entry name" value="CC_BshC"/>
    <property type="match status" value="1"/>
</dbReference>
<evidence type="ECO:0000313" key="6">
    <source>
        <dbReference type="Proteomes" id="UP001597231"/>
    </source>
</evidence>
<evidence type="ECO:0000259" key="4">
    <source>
        <dbReference type="Pfam" id="PF24850"/>
    </source>
</evidence>
<organism evidence="5 6">
    <name type="scientific">Sporosarcina contaminans</name>
    <dbReference type="NCBI Taxonomy" id="633403"/>
    <lineage>
        <taxon>Bacteria</taxon>
        <taxon>Bacillati</taxon>
        <taxon>Bacillota</taxon>
        <taxon>Bacilli</taxon>
        <taxon>Bacillales</taxon>
        <taxon>Caryophanaceae</taxon>
        <taxon>Sporosarcina</taxon>
    </lineage>
</organism>
<dbReference type="InterPro" id="IPR055398">
    <property type="entry name" value="Rossmann-like_BshC"/>
</dbReference>
<reference evidence="6" key="1">
    <citation type="journal article" date="2019" name="Int. J. Syst. Evol. Microbiol.">
        <title>The Global Catalogue of Microorganisms (GCM) 10K type strain sequencing project: providing services to taxonomists for standard genome sequencing and annotation.</title>
        <authorList>
            <consortium name="The Broad Institute Genomics Platform"/>
            <consortium name="The Broad Institute Genome Sequencing Center for Infectious Disease"/>
            <person name="Wu L."/>
            <person name="Ma J."/>
        </authorList>
    </citation>
    <scope>NUCLEOTIDE SEQUENCE [LARGE SCALE GENOMIC DNA]</scope>
    <source>
        <strain evidence="6">CCUG 53915</strain>
    </source>
</reference>
<dbReference type="HAMAP" id="MF_01867">
    <property type="entry name" value="BshC"/>
    <property type="match status" value="1"/>
</dbReference>